<comment type="caution">
    <text evidence="2">The sequence shown here is derived from an EMBL/GenBank/DDBJ whole genome shotgun (WGS) entry which is preliminary data.</text>
</comment>
<keyword evidence="1" id="KW-0812">Transmembrane</keyword>
<protein>
    <submittedName>
        <fullName evidence="2">Uncharacterized protein</fullName>
    </submittedName>
</protein>
<proteinExistence type="predicted"/>
<accession>A0ABT8J8L9</accession>
<name>A0ABT8J8L9_9BACL</name>
<feature type="transmembrane region" description="Helical" evidence="1">
    <location>
        <begin position="33"/>
        <end position="50"/>
    </location>
</feature>
<keyword evidence="1" id="KW-0472">Membrane</keyword>
<dbReference type="EMBL" id="JAROCD010000004">
    <property type="protein sequence ID" value="MDN4601428.1"/>
    <property type="molecule type" value="Genomic_DNA"/>
</dbReference>
<reference evidence="2" key="1">
    <citation type="submission" date="2023-03" db="EMBL/GenBank/DDBJ databases">
        <title>MT1 and MT2 Draft Genomes of Novel Species.</title>
        <authorList>
            <person name="Venkateswaran K."/>
        </authorList>
    </citation>
    <scope>NUCLEOTIDE SEQUENCE</scope>
    <source>
        <strain evidence="2">F6_3S_P_1C</strain>
    </source>
</reference>
<evidence type="ECO:0000313" key="3">
    <source>
        <dbReference type="Proteomes" id="UP001174205"/>
    </source>
</evidence>
<dbReference type="RefSeq" id="WP_301246203.1">
    <property type="nucleotide sequence ID" value="NZ_JAROCD010000004.1"/>
</dbReference>
<gene>
    <name evidence="2" type="ORF">P5G61_09350</name>
</gene>
<evidence type="ECO:0000313" key="2">
    <source>
        <dbReference type="EMBL" id="MDN4601428.1"/>
    </source>
</evidence>
<keyword evidence="3" id="KW-1185">Reference proteome</keyword>
<dbReference type="Proteomes" id="UP001174205">
    <property type="component" value="Unassembled WGS sequence"/>
</dbReference>
<keyword evidence="1" id="KW-1133">Transmembrane helix</keyword>
<sequence length="55" mass="6055">MKKTTLQGKTLWIFGIGLNAAILAKMTSYINSLLLTIGFILIITGLLMEIKKDNS</sequence>
<organism evidence="2 3">
    <name type="scientific">Paenibacillus vandeheii</name>
    <dbReference type="NCBI Taxonomy" id="3035917"/>
    <lineage>
        <taxon>Bacteria</taxon>
        <taxon>Bacillati</taxon>
        <taxon>Bacillota</taxon>
        <taxon>Bacilli</taxon>
        <taxon>Bacillales</taxon>
        <taxon>Paenibacillaceae</taxon>
        <taxon>Paenibacillus</taxon>
    </lineage>
</organism>
<evidence type="ECO:0000256" key="1">
    <source>
        <dbReference type="SAM" id="Phobius"/>
    </source>
</evidence>